<proteinExistence type="predicted"/>
<reference evidence="1 2" key="1">
    <citation type="submission" date="2023-11" db="EMBL/GenBank/DDBJ databases">
        <title>Draft genome of Azohydromonas lata strain H1 (DSM1123), a polyhydroxyalkanoate producer.</title>
        <authorList>
            <person name="Traversa D."/>
            <person name="D'Addabbo P."/>
            <person name="Pazzani C."/>
            <person name="Manzari C."/>
            <person name="Chiara M."/>
            <person name="Scrascia M."/>
        </authorList>
    </citation>
    <scope>NUCLEOTIDE SEQUENCE [LARGE SCALE GENOMIC DNA]</scope>
    <source>
        <strain evidence="1 2">H1</strain>
        <plasmid evidence="1">unnamed</plasmid>
    </source>
</reference>
<accession>A0ABU5I8B9</accession>
<keyword evidence="2" id="KW-1185">Reference proteome</keyword>
<protein>
    <submittedName>
        <fullName evidence="1">Uncharacterized protein</fullName>
    </submittedName>
</protein>
<gene>
    <name evidence="1" type="ORF">SM757_01985</name>
</gene>
<evidence type="ECO:0000313" key="2">
    <source>
        <dbReference type="Proteomes" id="UP001293718"/>
    </source>
</evidence>
<keyword evidence="1" id="KW-0614">Plasmid</keyword>
<geneLocation type="plasmid" evidence="1">
    <name>unnamed</name>
</geneLocation>
<name>A0ABU5I8B9_9BURK</name>
<organism evidence="1 2">
    <name type="scientific">Azohydromonas lata</name>
    <dbReference type="NCBI Taxonomy" id="45677"/>
    <lineage>
        <taxon>Bacteria</taxon>
        <taxon>Pseudomonadati</taxon>
        <taxon>Pseudomonadota</taxon>
        <taxon>Betaproteobacteria</taxon>
        <taxon>Burkholderiales</taxon>
        <taxon>Sphaerotilaceae</taxon>
        <taxon>Azohydromonas</taxon>
    </lineage>
</organism>
<dbReference type="EMBL" id="JAXOJX010000001">
    <property type="protein sequence ID" value="MDZ5455335.1"/>
    <property type="molecule type" value="Genomic_DNA"/>
</dbReference>
<dbReference type="RefSeq" id="WP_322464029.1">
    <property type="nucleotide sequence ID" value="NZ_JAXOJX010000001.1"/>
</dbReference>
<comment type="caution">
    <text evidence="1">The sequence shown here is derived from an EMBL/GenBank/DDBJ whole genome shotgun (WGS) entry which is preliminary data.</text>
</comment>
<dbReference type="Proteomes" id="UP001293718">
    <property type="component" value="Unassembled WGS sequence"/>
</dbReference>
<evidence type="ECO:0000313" key="1">
    <source>
        <dbReference type="EMBL" id="MDZ5455335.1"/>
    </source>
</evidence>
<sequence>MDARMRSAAQCLQELGGAPTIETCHAAAVLAGVSLIDADECDDGACCCPQCPWRRTAANWRCPPECASSMNAQELP</sequence>